<evidence type="ECO:0000256" key="9">
    <source>
        <dbReference type="ARBA" id="ARBA00022960"/>
    </source>
</evidence>
<evidence type="ECO:0000259" key="16">
    <source>
        <dbReference type="Pfam" id="PF01225"/>
    </source>
</evidence>
<keyword evidence="15" id="KW-0472">Membrane</keyword>
<keyword evidence="11 14" id="KW-0131">Cell cycle</keyword>
<evidence type="ECO:0000256" key="12">
    <source>
        <dbReference type="ARBA" id="ARBA00023316"/>
    </source>
</evidence>
<gene>
    <name evidence="14 19" type="primary">murC</name>
    <name evidence="19" type="ORF">P6N53_12320</name>
</gene>
<comment type="pathway">
    <text evidence="2 14">Cell wall biogenesis; peptidoglycan biosynthesis.</text>
</comment>
<evidence type="ECO:0000256" key="15">
    <source>
        <dbReference type="SAM" id="Phobius"/>
    </source>
</evidence>
<name>A0AAW7ZFG5_9FIRM</name>
<keyword evidence="4 14" id="KW-0963">Cytoplasm</keyword>
<dbReference type="EMBL" id="JARPTC010000018">
    <property type="protein sequence ID" value="MDO7788008.1"/>
    <property type="molecule type" value="Genomic_DNA"/>
</dbReference>
<dbReference type="GO" id="GO:0005737">
    <property type="term" value="C:cytoplasm"/>
    <property type="evidence" value="ECO:0007669"/>
    <property type="project" value="UniProtKB-SubCell"/>
</dbReference>
<dbReference type="InterPro" id="IPR036565">
    <property type="entry name" value="Mur-like_cat_sf"/>
</dbReference>
<feature type="binding site" evidence="14">
    <location>
        <begin position="113"/>
        <end position="119"/>
    </location>
    <ligand>
        <name>ATP</name>
        <dbReference type="ChEBI" id="CHEBI:30616"/>
    </ligand>
</feature>
<evidence type="ECO:0000256" key="7">
    <source>
        <dbReference type="ARBA" id="ARBA00022741"/>
    </source>
</evidence>
<feature type="domain" description="Mur ligase N-terminal catalytic" evidence="16">
    <location>
        <begin position="8"/>
        <end position="106"/>
    </location>
</feature>
<comment type="caution">
    <text evidence="19">The sequence shown here is derived from an EMBL/GenBank/DDBJ whole genome shotgun (WGS) entry which is preliminary data.</text>
</comment>
<evidence type="ECO:0000313" key="19">
    <source>
        <dbReference type="EMBL" id="MDO7788008.1"/>
    </source>
</evidence>
<dbReference type="PANTHER" id="PTHR43445:SF3">
    <property type="entry name" value="UDP-N-ACETYLMURAMATE--L-ALANINE LIGASE"/>
    <property type="match status" value="1"/>
</dbReference>
<dbReference type="GO" id="GO:0005524">
    <property type="term" value="F:ATP binding"/>
    <property type="evidence" value="ECO:0007669"/>
    <property type="project" value="UniProtKB-UniRule"/>
</dbReference>
<dbReference type="RefSeq" id="WP_304543540.1">
    <property type="nucleotide sequence ID" value="NZ_JARPTC010000018.1"/>
</dbReference>
<dbReference type="GO" id="GO:0008360">
    <property type="term" value="P:regulation of cell shape"/>
    <property type="evidence" value="ECO:0007669"/>
    <property type="project" value="UniProtKB-KW"/>
</dbReference>
<dbReference type="Pfam" id="PF02875">
    <property type="entry name" value="Mur_ligase_C"/>
    <property type="match status" value="1"/>
</dbReference>
<keyword evidence="8 14" id="KW-0067">ATP-binding</keyword>
<feature type="domain" description="Mur ligase C-terminal" evidence="17">
    <location>
        <begin position="313"/>
        <end position="443"/>
    </location>
</feature>
<dbReference type="GO" id="GO:0051301">
    <property type="term" value="P:cell division"/>
    <property type="evidence" value="ECO:0007669"/>
    <property type="project" value="UniProtKB-KW"/>
</dbReference>
<dbReference type="InterPro" id="IPR000713">
    <property type="entry name" value="Mur_ligase_N"/>
</dbReference>
<evidence type="ECO:0000256" key="5">
    <source>
        <dbReference type="ARBA" id="ARBA00022598"/>
    </source>
</evidence>
<evidence type="ECO:0000256" key="14">
    <source>
        <dbReference type="HAMAP-Rule" id="MF_00046"/>
    </source>
</evidence>
<feature type="transmembrane region" description="Helical" evidence="15">
    <location>
        <begin position="7"/>
        <end position="31"/>
    </location>
</feature>
<dbReference type="Proteomes" id="UP001172911">
    <property type="component" value="Unassembled WGS sequence"/>
</dbReference>
<keyword evidence="5 14" id="KW-0436">Ligase</keyword>
<evidence type="ECO:0000256" key="4">
    <source>
        <dbReference type="ARBA" id="ARBA00022490"/>
    </source>
</evidence>
<comment type="catalytic activity">
    <reaction evidence="13 14">
        <text>UDP-N-acetyl-alpha-D-muramate + L-alanine + ATP = UDP-N-acetyl-alpha-D-muramoyl-L-alanine + ADP + phosphate + H(+)</text>
        <dbReference type="Rhea" id="RHEA:23372"/>
        <dbReference type="ChEBI" id="CHEBI:15378"/>
        <dbReference type="ChEBI" id="CHEBI:30616"/>
        <dbReference type="ChEBI" id="CHEBI:43474"/>
        <dbReference type="ChEBI" id="CHEBI:57972"/>
        <dbReference type="ChEBI" id="CHEBI:70757"/>
        <dbReference type="ChEBI" id="CHEBI:83898"/>
        <dbReference type="ChEBI" id="CHEBI:456216"/>
        <dbReference type="EC" id="6.3.2.8"/>
    </reaction>
</comment>
<dbReference type="SUPFAM" id="SSF53244">
    <property type="entry name" value="MurD-like peptide ligases, peptide-binding domain"/>
    <property type="match status" value="1"/>
</dbReference>
<evidence type="ECO:0000313" key="20">
    <source>
        <dbReference type="Proteomes" id="UP001172911"/>
    </source>
</evidence>
<dbReference type="Pfam" id="PF08245">
    <property type="entry name" value="Mur_ligase_M"/>
    <property type="match status" value="1"/>
</dbReference>
<evidence type="ECO:0000256" key="1">
    <source>
        <dbReference type="ARBA" id="ARBA00004496"/>
    </source>
</evidence>
<dbReference type="NCBIfam" id="TIGR01082">
    <property type="entry name" value="murC"/>
    <property type="match status" value="1"/>
</dbReference>
<dbReference type="AlphaFoldDB" id="A0AAW7ZFG5"/>
<dbReference type="InterPro" id="IPR036615">
    <property type="entry name" value="Mur_ligase_C_dom_sf"/>
</dbReference>
<dbReference type="SUPFAM" id="SSF53623">
    <property type="entry name" value="MurD-like peptide ligases, catalytic domain"/>
    <property type="match status" value="1"/>
</dbReference>
<evidence type="ECO:0000256" key="2">
    <source>
        <dbReference type="ARBA" id="ARBA00004752"/>
    </source>
</evidence>
<comment type="function">
    <text evidence="14">Cell wall formation.</text>
</comment>
<dbReference type="Gene3D" id="3.40.50.720">
    <property type="entry name" value="NAD(P)-binding Rossmann-like Domain"/>
    <property type="match status" value="1"/>
</dbReference>
<dbReference type="Gene3D" id="3.40.1190.10">
    <property type="entry name" value="Mur-like, catalytic domain"/>
    <property type="match status" value="1"/>
</dbReference>
<evidence type="ECO:0000256" key="8">
    <source>
        <dbReference type="ARBA" id="ARBA00022840"/>
    </source>
</evidence>
<evidence type="ECO:0000256" key="11">
    <source>
        <dbReference type="ARBA" id="ARBA00023306"/>
    </source>
</evidence>
<dbReference type="InterPro" id="IPR050061">
    <property type="entry name" value="MurCDEF_pg_biosynth"/>
</dbReference>
<keyword evidence="20" id="KW-1185">Reference proteome</keyword>
<accession>A0AAW7ZFG5</accession>
<dbReference type="GO" id="GO:0009252">
    <property type="term" value="P:peptidoglycan biosynthetic process"/>
    <property type="evidence" value="ECO:0007669"/>
    <property type="project" value="UniProtKB-UniRule"/>
</dbReference>
<keyword evidence="9 14" id="KW-0133">Cell shape</keyword>
<evidence type="ECO:0000256" key="10">
    <source>
        <dbReference type="ARBA" id="ARBA00022984"/>
    </source>
</evidence>
<keyword evidence="6 14" id="KW-0132">Cell division</keyword>
<sequence length="457" mass="49607">MQVIEKGIHFVGIGGAGMSGIATVLLGMGGYRISGSDLKRSAVTERLESLGAVCYIGHAPENLKNVDIVVVSTAISPDNPEVQQARNLGLQVLRRGEMLAWLMREKTGVAIAGAHGKTTTTSMAALVLENNGLDPTILIGGDLSNIGGNAKKGQGDLLIAEADESDGSFLLLDPTIAIVTNIEDDHLDHYGTKENIIAAFKEFLSKIPDKGLAILCQNDPVLRAMGKELNCRLITYGTKGTGADYTLGAVNFVHGLNRGEVLYHGDKLGDVELHVPGQHNLLNSLAAIALGRYLNLDFEDIARALKEFRGAKRRYQLLGEIDGVKVVDDYAHHPTEIKATLQAARNSHPGRIITVFQPHRYTRTRQLFREFGESFQDSDIVILTDIYAASEAPIDGVNTQLIIDAIPPRENQQIIYLSNLEKTVKYLESNVAKGDLVLTMGAGDVWTLGRELLRRLG</sequence>
<dbReference type="InterPro" id="IPR013221">
    <property type="entry name" value="Mur_ligase_cen"/>
</dbReference>
<protein>
    <recommendedName>
        <fullName evidence="3 14">UDP-N-acetylmuramate--L-alanine ligase</fullName>
        <ecNumber evidence="3 14">6.3.2.8</ecNumber>
    </recommendedName>
    <alternativeName>
        <fullName evidence="14">UDP-N-acetylmuramoyl-L-alanine synthetase</fullName>
    </alternativeName>
</protein>
<dbReference type="Gene3D" id="3.90.190.20">
    <property type="entry name" value="Mur ligase, C-terminal domain"/>
    <property type="match status" value="1"/>
</dbReference>
<evidence type="ECO:0000259" key="17">
    <source>
        <dbReference type="Pfam" id="PF02875"/>
    </source>
</evidence>
<dbReference type="PANTHER" id="PTHR43445">
    <property type="entry name" value="UDP-N-ACETYLMURAMATE--L-ALANINE LIGASE-RELATED"/>
    <property type="match status" value="1"/>
</dbReference>
<comment type="similarity">
    <text evidence="14">Belongs to the MurCDEF family.</text>
</comment>
<keyword evidence="10 14" id="KW-0573">Peptidoglycan synthesis</keyword>
<dbReference type="HAMAP" id="MF_00046">
    <property type="entry name" value="MurC"/>
    <property type="match status" value="1"/>
</dbReference>
<organism evidence="19 20">
    <name type="scientific">Desulforamulus aquiferis</name>
    <dbReference type="NCBI Taxonomy" id="1397668"/>
    <lineage>
        <taxon>Bacteria</taxon>
        <taxon>Bacillati</taxon>
        <taxon>Bacillota</taxon>
        <taxon>Clostridia</taxon>
        <taxon>Eubacteriales</taxon>
        <taxon>Peptococcaceae</taxon>
        <taxon>Desulforamulus</taxon>
    </lineage>
</organism>
<dbReference type="Pfam" id="PF01225">
    <property type="entry name" value="Mur_ligase"/>
    <property type="match status" value="1"/>
</dbReference>
<dbReference type="InterPro" id="IPR005758">
    <property type="entry name" value="UDP-N-AcMur_Ala_ligase_MurC"/>
</dbReference>
<dbReference type="GO" id="GO:0008763">
    <property type="term" value="F:UDP-N-acetylmuramate-L-alanine ligase activity"/>
    <property type="evidence" value="ECO:0007669"/>
    <property type="project" value="UniProtKB-UniRule"/>
</dbReference>
<keyword evidence="15" id="KW-0812">Transmembrane</keyword>
<evidence type="ECO:0000256" key="6">
    <source>
        <dbReference type="ARBA" id="ARBA00022618"/>
    </source>
</evidence>
<keyword evidence="15" id="KW-1133">Transmembrane helix</keyword>
<comment type="subcellular location">
    <subcellularLocation>
        <location evidence="1 14">Cytoplasm</location>
    </subcellularLocation>
</comment>
<keyword evidence="7 14" id="KW-0547">Nucleotide-binding</keyword>
<feature type="domain" description="Mur ligase central" evidence="18">
    <location>
        <begin position="111"/>
        <end position="290"/>
    </location>
</feature>
<dbReference type="SUPFAM" id="SSF51984">
    <property type="entry name" value="MurCD N-terminal domain"/>
    <property type="match status" value="1"/>
</dbReference>
<proteinExistence type="inferred from homology"/>
<evidence type="ECO:0000256" key="13">
    <source>
        <dbReference type="ARBA" id="ARBA00047833"/>
    </source>
</evidence>
<dbReference type="EC" id="6.3.2.8" evidence="3 14"/>
<reference evidence="19" key="1">
    <citation type="journal article" date="2023" name="J. Hazard. Mater.">
        <title>Anaerobic biodegradation of pyrene and benzo[a]pyrene by a new sulfate-reducing Desulforamulus aquiferis strain DSA.</title>
        <authorList>
            <person name="Zhang Z."/>
            <person name="Sun J."/>
            <person name="Gong X."/>
            <person name="Wang C."/>
            <person name="Wang H."/>
        </authorList>
    </citation>
    <scope>NUCLEOTIDE SEQUENCE</scope>
    <source>
        <strain evidence="19">DSA</strain>
    </source>
</reference>
<dbReference type="InterPro" id="IPR004101">
    <property type="entry name" value="Mur_ligase_C"/>
</dbReference>
<keyword evidence="12 14" id="KW-0961">Cell wall biogenesis/degradation</keyword>
<evidence type="ECO:0000259" key="18">
    <source>
        <dbReference type="Pfam" id="PF08245"/>
    </source>
</evidence>
<reference evidence="19" key="2">
    <citation type="submission" date="2023-03" db="EMBL/GenBank/DDBJ databases">
        <authorList>
            <person name="Zhang Z."/>
        </authorList>
    </citation>
    <scope>NUCLEOTIDE SEQUENCE</scope>
    <source>
        <strain evidence="19">DSA</strain>
    </source>
</reference>
<evidence type="ECO:0000256" key="3">
    <source>
        <dbReference type="ARBA" id="ARBA00012211"/>
    </source>
</evidence>
<dbReference type="GO" id="GO:0071555">
    <property type="term" value="P:cell wall organization"/>
    <property type="evidence" value="ECO:0007669"/>
    <property type="project" value="UniProtKB-KW"/>
</dbReference>